<evidence type="ECO:0000256" key="5">
    <source>
        <dbReference type="ARBA" id="ARBA00022692"/>
    </source>
</evidence>
<comment type="subcellular location">
    <subcellularLocation>
        <location evidence="1 10">Golgi apparatus membrane</location>
        <topology evidence="1 10">Single-pass type II membrane protein</topology>
    </subcellularLocation>
</comment>
<evidence type="ECO:0000256" key="2">
    <source>
        <dbReference type="ARBA" id="ARBA00008661"/>
    </source>
</evidence>
<evidence type="ECO:0000256" key="6">
    <source>
        <dbReference type="ARBA" id="ARBA00022968"/>
    </source>
</evidence>
<keyword evidence="4" id="KW-0808">Transferase</keyword>
<keyword evidence="3 10" id="KW-0328">Glycosyltransferase</keyword>
<evidence type="ECO:0000256" key="4">
    <source>
        <dbReference type="ARBA" id="ARBA00022679"/>
    </source>
</evidence>
<dbReference type="GO" id="GO:0016262">
    <property type="term" value="F:protein N-acetylglucosaminyltransferase activity"/>
    <property type="evidence" value="ECO:0007669"/>
    <property type="project" value="TreeGrafter"/>
</dbReference>
<organism evidence="11 12">
    <name type="scientific">Leptobrachium leishanense</name>
    <name type="common">Leishan spiny toad</name>
    <dbReference type="NCBI Taxonomy" id="445787"/>
    <lineage>
        <taxon>Eukaryota</taxon>
        <taxon>Metazoa</taxon>
        <taxon>Chordata</taxon>
        <taxon>Craniata</taxon>
        <taxon>Vertebrata</taxon>
        <taxon>Euteleostomi</taxon>
        <taxon>Amphibia</taxon>
        <taxon>Batrachia</taxon>
        <taxon>Anura</taxon>
        <taxon>Pelobatoidea</taxon>
        <taxon>Megophryidae</taxon>
        <taxon>Leptobrachium</taxon>
    </lineage>
</organism>
<dbReference type="AlphaFoldDB" id="A0A8C5RA64"/>
<evidence type="ECO:0000256" key="9">
    <source>
        <dbReference type="ARBA" id="ARBA00023136"/>
    </source>
</evidence>
<reference evidence="11" key="2">
    <citation type="submission" date="2025-09" db="UniProtKB">
        <authorList>
            <consortium name="Ensembl"/>
        </authorList>
    </citation>
    <scope>IDENTIFICATION</scope>
</reference>
<dbReference type="PANTHER" id="PTHR11214">
    <property type="entry name" value="BETA-1,3-N-ACETYLGLUCOSAMINYLTRANSFERASE"/>
    <property type="match status" value="1"/>
</dbReference>
<keyword evidence="8 10" id="KW-0333">Golgi apparatus</keyword>
<reference evidence="11" key="1">
    <citation type="submission" date="2025-08" db="UniProtKB">
        <authorList>
            <consortium name="Ensembl"/>
        </authorList>
    </citation>
    <scope>IDENTIFICATION</scope>
</reference>
<comment type="similarity">
    <text evidence="2 10">Belongs to the glycosyltransferase 31 family.</text>
</comment>
<sequence>MKNRLYCMIFIVCVLTSVLLITSILWTHGNLVTWNKKWDADSLQKTQINRLPSGKESVNLTDGVYTYYLNITQFLSEFPVLQDYECSLTLTPHGHFEETLAQPLLILAIKSHPASGATRNALRQTWAREGEVNGYWVKPIFLTAQTPKPGHTEILKIENREFGDILQWDFGESHHNLSLKERCFLEWLHHHLPRVAFIFKGDDDEYVNPYAVVQYIKEHGQSPITLHGFRQPDLAVMRHRKYSVSRTLYPFHKYPQFLSGGGFLYPGCSVKSLYEASQKIPVFPLDDVYFAFLSLASNLTHRHDARFRVLGLAFDACQYQRALVVHGIGPERMMEIYQVIQRTQCT</sequence>
<dbReference type="Pfam" id="PF01762">
    <property type="entry name" value="Galactosyl_T"/>
    <property type="match status" value="1"/>
</dbReference>
<evidence type="ECO:0000256" key="1">
    <source>
        <dbReference type="ARBA" id="ARBA00004323"/>
    </source>
</evidence>
<dbReference type="GeneTree" id="ENSGT00940000157606"/>
<evidence type="ECO:0000313" key="11">
    <source>
        <dbReference type="Ensembl" id="ENSLLEP00000049148.1"/>
    </source>
</evidence>
<evidence type="ECO:0000256" key="7">
    <source>
        <dbReference type="ARBA" id="ARBA00022989"/>
    </source>
</evidence>
<keyword evidence="6 10" id="KW-0735">Signal-anchor</keyword>
<evidence type="ECO:0000256" key="8">
    <source>
        <dbReference type="ARBA" id="ARBA00023034"/>
    </source>
</evidence>
<dbReference type="EC" id="2.4.1.-" evidence="10"/>
<dbReference type="Proteomes" id="UP000694569">
    <property type="component" value="Unplaced"/>
</dbReference>
<keyword evidence="9 10" id="KW-0472">Membrane</keyword>
<dbReference type="Ensembl" id="ENSLLET00000051065.1">
    <property type="protein sequence ID" value="ENSLLEP00000049148.1"/>
    <property type="gene ID" value="ENSLLEG00000030935.1"/>
</dbReference>
<keyword evidence="12" id="KW-1185">Reference proteome</keyword>
<name>A0A8C5RA64_9ANUR</name>
<feature type="transmembrane region" description="Helical" evidence="10">
    <location>
        <begin position="5"/>
        <end position="26"/>
    </location>
</feature>
<dbReference type="GO" id="GO:0000139">
    <property type="term" value="C:Golgi membrane"/>
    <property type="evidence" value="ECO:0007669"/>
    <property type="project" value="UniProtKB-SubCell"/>
</dbReference>
<proteinExistence type="inferred from homology"/>
<dbReference type="PANTHER" id="PTHR11214:SF384">
    <property type="entry name" value="HEXOSYLTRANSFERASE"/>
    <property type="match status" value="1"/>
</dbReference>
<evidence type="ECO:0000256" key="10">
    <source>
        <dbReference type="RuleBase" id="RU363063"/>
    </source>
</evidence>
<protein>
    <recommendedName>
        <fullName evidence="10">Hexosyltransferase</fullName>
        <ecNumber evidence="10">2.4.1.-</ecNumber>
    </recommendedName>
</protein>
<evidence type="ECO:0000256" key="3">
    <source>
        <dbReference type="ARBA" id="ARBA00022676"/>
    </source>
</evidence>
<keyword evidence="5 10" id="KW-0812">Transmembrane</keyword>
<dbReference type="Gene3D" id="3.90.550.50">
    <property type="match status" value="1"/>
</dbReference>
<keyword evidence="7 10" id="KW-1133">Transmembrane helix</keyword>
<dbReference type="InterPro" id="IPR002659">
    <property type="entry name" value="Glyco_trans_31"/>
</dbReference>
<dbReference type="GO" id="GO:0030311">
    <property type="term" value="P:poly-N-acetyllactosamine biosynthetic process"/>
    <property type="evidence" value="ECO:0007669"/>
    <property type="project" value="TreeGrafter"/>
</dbReference>
<dbReference type="GO" id="GO:0006493">
    <property type="term" value="P:protein O-linked glycosylation"/>
    <property type="evidence" value="ECO:0007669"/>
    <property type="project" value="TreeGrafter"/>
</dbReference>
<evidence type="ECO:0000313" key="12">
    <source>
        <dbReference type="Proteomes" id="UP000694569"/>
    </source>
</evidence>
<accession>A0A8C5RA64</accession>